<reference evidence="2 3" key="2">
    <citation type="submission" date="2024-07" db="EMBL/GenBank/DDBJ databases">
        <authorList>
            <person name="Akdeniz Z."/>
        </authorList>
    </citation>
    <scope>NUCLEOTIDE SEQUENCE [LARGE SCALE GENOMIC DNA]</scope>
</reference>
<dbReference type="EMBL" id="CAXDID020000027">
    <property type="protein sequence ID" value="CAL5991276.1"/>
    <property type="molecule type" value="Genomic_DNA"/>
</dbReference>
<sequence length="147" mass="17143">MVTKSKLIVWFSVNIQHCFRLCSTVIENLRLTKILTKSTSEYRENSEIAIRGIKYGHMCNIIPPSFGPATLWSLKISFDPLQAFNFLSLDRLGYVRSLHSMSWKQRRMRGRKLFLQREFQRHLGQSYLGSVVRHHQGNDDNLALFIG</sequence>
<evidence type="ECO:0000313" key="1">
    <source>
        <dbReference type="EMBL" id="CAI9965081.1"/>
    </source>
</evidence>
<gene>
    <name evidence="2" type="ORF">HINF_LOCUS12016</name>
    <name evidence="1" type="ORF">HINF_LOCUS52726</name>
</gene>
<proteinExistence type="predicted"/>
<name>A0AA86UUG7_9EUKA</name>
<evidence type="ECO:0000313" key="2">
    <source>
        <dbReference type="EMBL" id="CAL5991276.1"/>
    </source>
</evidence>
<comment type="caution">
    <text evidence="1">The sequence shown here is derived from an EMBL/GenBank/DDBJ whole genome shotgun (WGS) entry which is preliminary data.</text>
</comment>
<dbReference type="EMBL" id="CATOUU010000985">
    <property type="protein sequence ID" value="CAI9965081.1"/>
    <property type="molecule type" value="Genomic_DNA"/>
</dbReference>
<dbReference type="AlphaFoldDB" id="A0AA86UUG7"/>
<reference evidence="1" key="1">
    <citation type="submission" date="2023-06" db="EMBL/GenBank/DDBJ databases">
        <authorList>
            <person name="Kurt Z."/>
        </authorList>
    </citation>
    <scope>NUCLEOTIDE SEQUENCE</scope>
</reference>
<dbReference type="Proteomes" id="UP001642409">
    <property type="component" value="Unassembled WGS sequence"/>
</dbReference>
<accession>A0AA86UUG7</accession>
<keyword evidence="3" id="KW-1185">Reference proteome</keyword>
<evidence type="ECO:0000313" key="3">
    <source>
        <dbReference type="Proteomes" id="UP001642409"/>
    </source>
</evidence>
<protein>
    <submittedName>
        <fullName evidence="2">Hypothetical_protein</fullName>
    </submittedName>
</protein>
<organism evidence="1">
    <name type="scientific">Hexamita inflata</name>
    <dbReference type="NCBI Taxonomy" id="28002"/>
    <lineage>
        <taxon>Eukaryota</taxon>
        <taxon>Metamonada</taxon>
        <taxon>Diplomonadida</taxon>
        <taxon>Hexamitidae</taxon>
        <taxon>Hexamitinae</taxon>
        <taxon>Hexamita</taxon>
    </lineage>
</organism>